<dbReference type="SFLD" id="SFLDS00003">
    <property type="entry name" value="Haloacid_Dehalogenase"/>
    <property type="match status" value="1"/>
</dbReference>
<dbReference type="Pfam" id="PF13419">
    <property type="entry name" value="HAD_2"/>
    <property type="match status" value="1"/>
</dbReference>
<dbReference type="InterPro" id="IPR023198">
    <property type="entry name" value="PGP-like_dom2"/>
</dbReference>
<dbReference type="SFLD" id="SFLDG01129">
    <property type="entry name" value="C1.5:_HAD__Beta-PGM__Phosphata"/>
    <property type="match status" value="1"/>
</dbReference>
<reference evidence="1 2" key="1">
    <citation type="submission" date="2016-06" db="EMBL/GenBank/DDBJ databases">
        <authorList>
            <person name="Kjaerup R.B."/>
            <person name="Dalgaard T.S."/>
            <person name="Juul-Madsen H.R."/>
        </authorList>
    </citation>
    <scope>NUCLEOTIDE SEQUENCE [LARGE SCALE GENOMIC DNA]</scope>
    <source>
        <strain evidence="1 2">373-A1</strain>
    </source>
</reference>
<dbReference type="InterPro" id="IPR050155">
    <property type="entry name" value="HAD-like_hydrolase_sf"/>
</dbReference>
<dbReference type="RefSeq" id="WP_055184466.1">
    <property type="nucleotide sequence ID" value="NZ_CAXSZC010000010.1"/>
</dbReference>
<dbReference type="InterPro" id="IPR006439">
    <property type="entry name" value="HAD-SF_hydro_IA"/>
</dbReference>
<dbReference type="PROSITE" id="PS01228">
    <property type="entry name" value="COF_1"/>
    <property type="match status" value="1"/>
</dbReference>
<dbReference type="GO" id="GO:0006281">
    <property type="term" value="P:DNA repair"/>
    <property type="evidence" value="ECO:0007669"/>
    <property type="project" value="TreeGrafter"/>
</dbReference>
<dbReference type="SUPFAM" id="SSF56784">
    <property type="entry name" value="HAD-like"/>
    <property type="match status" value="1"/>
</dbReference>
<dbReference type="NCBIfam" id="TIGR01662">
    <property type="entry name" value="HAD-SF-IIIA"/>
    <property type="match status" value="1"/>
</dbReference>
<dbReference type="InterPro" id="IPR041492">
    <property type="entry name" value="HAD_2"/>
</dbReference>
<comment type="caution">
    <text evidence="1">The sequence shown here is derived from an EMBL/GenBank/DDBJ whole genome shotgun (WGS) entry which is preliminary data.</text>
</comment>
<dbReference type="eggNOG" id="COG0546">
    <property type="taxonomic scope" value="Bacteria"/>
</dbReference>
<sequence>MFKVAIFDLDGTLLNTIDDLANACNYALSKFSFPTHESEKYKTFIGNGLYKLVERALPLEYRDNETINMVLDVFNKYYNEHMMDMTRPYNGVMDLLDHLIDEGIGLAVVSNKKHDFTLEIIHKYFCDRFKIVLGLRENYKAKPDPTSLLEVINEFGISKEECIYIGDSNVDIRTARNAGVKSIGVSWGFRGGEELLKEGADYLVNNVEELKEIIVS</sequence>
<protein>
    <recommendedName>
        <fullName evidence="3">Phosphoglycolate phosphatase</fullName>
    </recommendedName>
</protein>
<dbReference type="NCBIfam" id="TIGR01509">
    <property type="entry name" value="HAD-SF-IA-v3"/>
    <property type="match status" value="1"/>
</dbReference>
<dbReference type="GO" id="GO:0005829">
    <property type="term" value="C:cytosol"/>
    <property type="evidence" value="ECO:0007669"/>
    <property type="project" value="TreeGrafter"/>
</dbReference>
<dbReference type="PANTHER" id="PTHR43434">
    <property type="entry name" value="PHOSPHOGLYCOLATE PHOSPHATASE"/>
    <property type="match status" value="1"/>
</dbReference>
<dbReference type="SFLD" id="SFLDG01135">
    <property type="entry name" value="C1.5.6:_HAD__Beta-PGM__Phospha"/>
    <property type="match status" value="1"/>
</dbReference>
<evidence type="ECO:0000313" key="2">
    <source>
        <dbReference type="Proteomes" id="UP000092714"/>
    </source>
</evidence>
<dbReference type="PANTHER" id="PTHR43434:SF1">
    <property type="entry name" value="PHOSPHOGLYCOLATE PHOSPHATASE"/>
    <property type="match status" value="1"/>
</dbReference>
<dbReference type="EMBL" id="MAPZ01000014">
    <property type="protein sequence ID" value="OBY11495.1"/>
    <property type="molecule type" value="Genomic_DNA"/>
</dbReference>
<dbReference type="Gene3D" id="3.40.50.1000">
    <property type="entry name" value="HAD superfamily/HAD-like"/>
    <property type="match status" value="1"/>
</dbReference>
<dbReference type="Proteomes" id="UP000092714">
    <property type="component" value="Unassembled WGS sequence"/>
</dbReference>
<accession>A0A174HXR1</accession>
<dbReference type="Gene3D" id="1.10.150.240">
    <property type="entry name" value="Putative phosphatase, domain 2"/>
    <property type="match status" value="1"/>
</dbReference>
<keyword evidence="2" id="KW-1185">Reference proteome</keyword>
<gene>
    <name evidence="1" type="ORF">CP373A1_05965</name>
</gene>
<dbReference type="AlphaFoldDB" id="A0A174HXR1"/>
<dbReference type="GO" id="GO:0008967">
    <property type="term" value="F:phosphoglycolate phosphatase activity"/>
    <property type="evidence" value="ECO:0007669"/>
    <property type="project" value="TreeGrafter"/>
</dbReference>
<proteinExistence type="predicted"/>
<organism evidence="1 2">
    <name type="scientific">Clostridium paraputrificum</name>
    <dbReference type="NCBI Taxonomy" id="29363"/>
    <lineage>
        <taxon>Bacteria</taxon>
        <taxon>Bacillati</taxon>
        <taxon>Bacillota</taxon>
        <taxon>Clostridia</taxon>
        <taxon>Eubacteriales</taxon>
        <taxon>Clostridiaceae</taxon>
        <taxon>Clostridium</taxon>
    </lineage>
</organism>
<evidence type="ECO:0000313" key="1">
    <source>
        <dbReference type="EMBL" id="OBY11495.1"/>
    </source>
</evidence>
<dbReference type="NCBIfam" id="TIGR01549">
    <property type="entry name" value="HAD-SF-IA-v1"/>
    <property type="match status" value="1"/>
</dbReference>
<dbReference type="FunFam" id="3.40.50.1000:FF:000022">
    <property type="entry name" value="Phosphoglycolate phosphatase"/>
    <property type="match status" value="1"/>
</dbReference>
<dbReference type="OrthoDB" id="9807630at2"/>
<dbReference type="InterPro" id="IPR006549">
    <property type="entry name" value="HAD-SF_hydro_IIIA"/>
</dbReference>
<name>A0A174HXR1_9CLOT</name>
<evidence type="ECO:0008006" key="3">
    <source>
        <dbReference type="Google" id="ProtNLM"/>
    </source>
</evidence>
<dbReference type="InterPro" id="IPR036412">
    <property type="entry name" value="HAD-like_sf"/>
</dbReference>
<dbReference type="InterPro" id="IPR023214">
    <property type="entry name" value="HAD_sf"/>
</dbReference>